<sequence length="215" mass="23990">MQFAQNYLNAERPRPSVFGQFVPSGFTGNDSSAGWLQVPPSQMPWGIPMADQPTIVRFTAESSSSMKSSEMCAYGFTQAKRKCDSEETLLPAKQHITEEKMAAHLSQLHISPDYTPPQELEPREDQQQQLKRLVLCEELRKLKQEPILPSSLLSRLEKPNMALVLWEPPAGSIDPLLSREGRGQTEEDNNNTSVVDLNSISTPGFPASEDSMMDL</sequence>
<dbReference type="OrthoDB" id="10022757at2759"/>
<keyword evidence="3" id="KW-1185">Reference proteome</keyword>
<accession>A0A2J7R9E7</accession>
<dbReference type="InterPro" id="IPR029195">
    <property type="entry name" value="HCFC1R1"/>
</dbReference>
<evidence type="ECO:0000256" key="1">
    <source>
        <dbReference type="SAM" id="MobiDB-lite"/>
    </source>
</evidence>
<evidence type="ECO:0000313" key="2">
    <source>
        <dbReference type="EMBL" id="PNF37457.1"/>
    </source>
</evidence>
<dbReference type="PANTHER" id="PTHR16246:SF2">
    <property type="entry name" value="HOST CELL FACTOR C1 REGULATOR 1"/>
    <property type="match status" value="1"/>
</dbReference>
<dbReference type="EMBL" id="NEVH01006595">
    <property type="protein sequence ID" value="PNF37456.1"/>
    <property type="molecule type" value="Genomic_DNA"/>
</dbReference>
<name>A0A2J7R9E7_9NEOP</name>
<proteinExistence type="predicted"/>
<dbReference type="InParanoid" id="A0A2J7R9E7"/>
<evidence type="ECO:0000313" key="3">
    <source>
        <dbReference type="Proteomes" id="UP000235965"/>
    </source>
</evidence>
<comment type="caution">
    <text evidence="2">The sequence shown here is derived from an EMBL/GenBank/DDBJ whole genome shotgun (WGS) entry which is preliminary data.</text>
</comment>
<feature type="region of interest" description="Disordered" evidence="1">
    <location>
        <begin position="173"/>
        <end position="215"/>
    </location>
</feature>
<dbReference type="AlphaFoldDB" id="A0A2J7R9E7"/>
<dbReference type="PANTHER" id="PTHR16246">
    <property type="entry name" value="HOST CELL FACTOR C1 REGULATOR 1"/>
    <property type="match status" value="1"/>
</dbReference>
<reference evidence="2 3" key="1">
    <citation type="submission" date="2017-12" db="EMBL/GenBank/DDBJ databases">
        <title>Hemimetabolous genomes reveal molecular basis of termite eusociality.</title>
        <authorList>
            <person name="Harrison M.C."/>
            <person name="Jongepier E."/>
            <person name="Robertson H.M."/>
            <person name="Arning N."/>
            <person name="Bitard-Feildel T."/>
            <person name="Chao H."/>
            <person name="Childers C.P."/>
            <person name="Dinh H."/>
            <person name="Doddapaneni H."/>
            <person name="Dugan S."/>
            <person name="Gowin J."/>
            <person name="Greiner C."/>
            <person name="Han Y."/>
            <person name="Hu H."/>
            <person name="Hughes D.S.T."/>
            <person name="Huylmans A.-K."/>
            <person name="Kemena C."/>
            <person name="Kremer L.P.M."/>
            <person name="Lee S.L."/>
            <person name="Lopez-Ezquerra A."/>
            <person name="Mallet L."/>
            <person name="Monroy-Kuhn J.M."/>
            <person name="Moser A."/>
            <person name="Murali S.C."/>
            <person name="Muzny D.M."/>
            <person name="Otani S."/>
            <person name="Piulachs M.-D."/>
            <person name="Poelchau M."/>
            <person name="Qu J."/>
            <person name="Schaub F."/>
            <person name="Wada-Katsumata A."/>
            <person name="Worley K.C."/>
            <person name="Xie Q."/>
            <person name="Ylla G."/>
            <person name="Poulsen M."/>
            <person name="Gibbs R.A."/>
            <person name="Schal C."/>
            <person name="Richards S."/>
            <person name="Belles X."/>
            <person name="Korb J."/>
            <person name="Bornberg-Bauer E."/>
        </authorList>
    </citation>
    <scope>NUCLEOTIDE SEQUENCE [LARGE SCALE GENOMIC DNA]</scope>
    <source>
        <tissue evidence="2">Whole body</tissue>
    </source>
</reference>
<dbReference type="EMBL" id="NEVH01006595">
    <property type="protein sequence ID" value="PNF37457.1"/>
    <property type="molecule type" value="Genomic_DNA"/>
</dbReference>
<dbReference type="Proteomes" id="UP000235965">
    <property type="component" value="Unassembled WGS sequence"/>
</dbReference>
<protein>
    <submittedName>
        <fullName evidence="2">Uncharacterized protein</fullName>
    </submittedName>
</protein>
<gene>
    <name evidence="2" type="ORF">B7P43_G15515</name>
</gene>
<feature type="compositionally biased region" description="Polar residues" evidence="1">
    <location>
        <begin position="190"/>
        <end position="202"/>
    </location>
</feature>
<organism evidence="2 3">
    <name type="scientific">Cryptotermes secundus</name>
    <dbReference type="NCBI Taxonomy" id="105785"/>
    <lineage>
        <taxon>Eukaryota</taxon>
        <taxon>Metazoa</taxon>
        <taxon>Ecdysozoa</taxon>
        <taxon>Arthropoda</taxon>
        <taxon>Hexapoda</taxon>
        <taxon>Insecta</taxon>
        <taxon>Pterygota</taxon>
        <taxon>Neoptera</taxon>
        <taxon>Polyneoptera</taxon>
        <taxon>Dictyoptera</taxon>
        <taxon>Blattodea</taxon>
        <taxon>Blattoidea</taxon>
        <taxon>Termitoidae</taxon>
        <taxon>Kalotermitidae</taxon>
        <taxon>Cryptotermitinae</taxon>
        <taxon>Cryptotermes</taxon>
    </lineage>
</organism>